<dbReference type="PANTHER" id="PTHR20986">
    <property type="entry name" value="FMRFAMIDE-RELATED PEPTIDES"/>
    <property type="match status" value="1"/>
</dbReference>
<dbReference type="Proteomes" id="UP000887565">
    <property type="component" value="Unplaced"/>
</dbReference>
<dbReference type="WBParaSite" id="nRc.2.0.1.t02208-RA">
    <property type="protein sequence ID" value="nRc.2.0.1.t02208-RA"/>
    <property type="gene ID" value="nRc.2.0.1.g02208"/>
</dbReference>
<evidence type="ECO:0000313" key="8">
    <source>
        <dbReference type="Proteomes" id="UP000887565"/>
    </source>
</evidence>
<keyword evidence="3" id="KW-0964">Secreted</keyword>
<dbReference type="GO" id="GO:0005576">
    <property type="term" value="C:extracellular region"/>
    <property type="evidence" value="ECO:0007669"/>
    <property type="project" value="UniProtKB-SubCell"/>
</dbReference>
<organism evidence="8 9">
    <name type="scientific">Romanomermis culicivorax</name>
    <name type="common">Nematode worm</name>
    <dbReference type="NCBI Taxonomy" id="13658"/>
    <lineage>
        <taxon>Eukaryota</taxon>
        <taxon>Metazoa</taxon>
        <taxon>Ecdysozoa</taxon>
        <taxon>Nematoda</taxon>
        <taxon>Enoplea</taxon>
        <taxon>Dorylaimia</taxon>
        <taxon>Mermithida</taxon>
        <taxon>Mermithoidea</taxon>
        <taxon>Mermithidae</taxon>
        <taxon>Romanomermis</taxon>
    </lineage>
</organism>
<feature type="signal peptide" evidence="7">
    <location>
        <begin position="1"/>
        <end position="24"/>
    </location>
</feature>
<dbReference type="AlphaFoldDB" id="A0A915HJQ0"/>
<comment type="similarity">
    <text evidence="2">Belongs to the FARP (FMRFamide related peptide) family.</text>
</comment>
<protein>
    <submittedName>
        <fullName evidence="9">Uncharacterized protein</fullName>
    </submittedName>
</protein>
<evidence type="ECO:0000256" key="6">
    <source>
        <dbReference type="ARBA" id="ARBA00023320"/>
    </source>
</evidence>
<proteinExistence type="inferred from homology"/>
<evidence type="ECO:0000256" key="2">
    <source>
        <dbReference type="ARBA" id="ARBA00006356"/>
    </source>
</evidence>
<accession>A0A915HJQ0</accession>
<sequence>MQISTILGSLCLLSFLAEFRQTAAVNVEESSSLGKCRQDLNNKLNDPILIEELCYLRNRIDILSENMYQIVYPDKDVVKRKNEFVRFGRSSAPAFVEHPAEKRKNEFVRFGKRKNEFVRFGRNSEDLIEAEKRKNEFVRFGRK</sequence>
<dbReference type="InterPro" id="IPR002544">
    <property type="entry name" value="FMRFamid-related_peptide-like"/>
</dbReference>
<dbReference type="GO" id="GO:0007218">
    <property type="term" value="P:neuropeptide signaling pathway"/>
    <property type="evidence" value="ECO:0007669"/>
    <property type="project" value="UniProtKB-KW"/>
</dbReference>
<dbReference type="PANTHER" id="PTHR20986:SF24">
    <property type="entry name" value="FMRFAMIDE-LIKE NEUROPEPTIDES 1"/>
    <property type="match status" value="1"/>
</dbReference>
<keyword evidence="8" id="KW-1185">Reference proteome</keyword>
<dbReference type="InterPro" id="IPR051041">
    <property type="entry name" value="FMRFamide-related_np"/>
</dbReference>
<evidence type="ECO:0000256" key="5">
    <source>
        <dbReference type="ARBA" id="ARBA00022815"/>
    </source>
</evidence>
<evidence type="ECO:0000313" key="9">
    <source>
        <dbReference type="WBParaSite" id="nRc.2.0.1.t02208-RA"/>
    </source>
</evidence>
<keyword evidence="4" id="KW-0165">Cleavage on pair of basic residues</keyword>
<evidence type="ECO:0000256" key="1">
    <source>
        <dbReference type="ARBA" id="ARBA00004613"/>
    </source>
</evidence>
<evidence type="ECO:0000256" key="4">
    <source>
        <dbReference type="ARBA" id="ARBA00022685"/>
    </source>
</evidence>
<evidence type="ECO:0000256" key="7">
    <source>
        <dbReference type="SAM" id="SignalP"/>
    </source>
</evidence>
<reference evidence="9" key="1">
    <citation type="submission" date="2022-11" db="UniProtKB">
        <authorList>
            <consortium name="WormBaseParasite"/>
        </authorList>
    </citation>
    <scope>IDENTIFICATION</scope>
</reference>
<keyword evidence="5" id="KW-0027">Amidation</keyword>
<evidence type="ECO:0000256" key="3">
    <source>
        <dbReference type="ARBA" id="ARBA00022525"/>
    </source>
</evidence>
<comment type="subcellular location">
    <subcellularLocation>
        <location evidence="1">Secreted</location>
    </subcellularLocation>
</comment>
<dbReference type="Pfam" id="PF01581">
    <property type="entry name" value="FARP"/>
    <property type="match status" value="4"/>
</dbReference>
<feature type="chain" id="PRO_5036989184" evidence="7">
    <location>
        <begin position="25"/>
        <end position="143"/>
    </location>
</feature>
<keyword evidence="6" id="KW-0527">Neuropeptide</keyword>
<keyword evidence="7" id="KW-0732">Signal</keyword>
<name>A0A915HJQ0_ROMCU</name>